<organism evidence="1">
    <name type="scientific">Megaviridae environmental sample</name>
    <dbReference type="NCBI Taxonomy" id="1737588"/>
    <lineage>
        <taxon>Viruses</taxon>
        <taxon>Varidnaviria</taxon>
        <taxon>Bamfordvirae</taxon>
        <taxon>Nucleocytoviricota</taxon>
        <taxon>Megaviricetes</taxon>
        <taxon>Imitervirales</taxon>
        <taxon>Mimiviridae</taxon>
        <taxon>environmental samples</taxon>
    </lineage>
</organism>
<sequence length="376" mass="44874">MDIKIKALLILFGESFRLGNQGNRNRGYHRSYKEQINAAKSHMKFIKSLKNINMMVSINSYTTTYDSVLNKIYEHVLLDSKYYKNLIGQNRLIYNCINRINNINSYSFVIYMRIDIFLKDKFIEIFNPYSEKILFPSICFKPYDKVGIHPRVNDTIMFIPNKFFNLLKKIKLDHKTWYQLIVSLKLKYEDLDTILNSYHDSDSAKDYNPIYYIVNRKVSNTHKTNEIFNKFNYGLDNFDNTKKTFYLNEYIMSELQKSTPQNPYMNRLPFDSYNDKNSDYNDPNVKSNMNKTFENSHCGNHFERYFYTQPVTSTIPELKNTLNFFYPETDTCRQSNYDCYLNRPPGSSFDRIIVKKSYEPYSQDNNNKDISNLYKK</sequence>
<accession>A0A5J6VKD7</accession>
<dbReference type="EMBL" id="MN448289">
    <property type="protein sequence ID" value="QFG74636.1"/>
    <property type="molecule type" value="Genomic_DNA"/>
</dbReference>
<name>A0A5J6VKD7_9VIRU</name>
<protein>
    <submittedName>
        <fullName evidence="1">Uncharacterized protein</fullName>
    </submittedName>
</protein>
<reference evidence="1" key="1">
    <citation type="journal article" date="2019" name="Philos. Trans. R. Soc. Lond., B, Biol. Sci.">
        <title>Targeted metagenomic recovery of four divergent viruses reveals shared and distinctive characteristics of giant viruses of marine eukaryotes.</title>
        <authorList>
            <person name="Needham D.M."/>
            <person name="Poirier C."/>
            <person name="Hehenberger E."/>
            <person name="Jimenez V."/>
            <person name="Swalwell J.E."/>
            <person name="Santoro A.E."/>
            <person name="Worden A.Z."/>
        </authorList>
    </citation>
    <scope>NUCLEOTIDE SEQUENCE</scope>
    <source>
        <strain evidence="1">MPacV-611</strain>
    </source>
</reference>
<evidence type="ECO:0000313" key="1">
    <source>
        <dbReference type="EMBL" id="QFG74636.1"/>
    </source>
</evidence>
<proteinExistence type="predicted"/>